<dbReference type="Proteomes" id="UP000182661">
    <property type="component" value="Unassembled WGS sequence"/>
</dbReference>
<evidence type="ECO:0008006" key="4">
    <source>
        <dbReference type="Google" id="ProtNLM"/>
    </source>
</evidence>
<evidence type="ECO:0000313" key="3">
    <source>
        <dbReference type="Proteomes" id="UP000182661"/>
    </source>
</evidence>
<dbReference type="AlphaFoldDB" id="A0A657LPN2"/>
<evidence type="ECO:0000256" key="1">
    <source>
        <dbReference type="SAM" id="SignalP"/>
    </source>
</evidence>
<dbReference type="EMBL" id="LSRP01000115">
    <property type="protein sequence ID" value="OJF92559.1"/>
    <property type="molecule type" value="Genomic_DNA"/>
</dbReference>
<protein>
    <recommendedName>
        <fullName evidence="4">DUF3828 domain-containing protein</fullName>
    </recommendedName>
</protein>
<name>A0A657LPN2_9HYPH</name>
<reference evidence="2 3" key="1">
    <citation type="submission" date="2016-02" db="EMBL/GenBank/DDBJ databases">
        <title>Genome sequencing of a beta-galactosidase producing bacteria Rhizobium sp. 59.</title>
        <authorList>
            <person name="Wang D."/>
            <person name="Kot W."/>
            <person name="Qin Y."/>
            <person name="Hansen L."/>
            <person name="Naqvi K."/>
            <person name="Rensing C."/>
        </authorList>
    </citation>
    <scope>NUCLEOTIDE SEQUENCE [LARGE SCALE GENOMIC DNA]</scope>
    <source>
        <strain evidence="2 3">59</strain>
    </source>
</reference>
<dbReference type="RefSeq" id="WP_071834815.1">
    <property type="nucleotide sequence ID" value="NZ_LSRP01000115.1"/>
</dbReference>
<proteinExistence type="predicted"/>
<gene>
    <name evidence="2" type="ORF">AX760_22410</name>
</gene>
<feature type="chain" id="PRO_5025039742" description="DUF3828 domain-containing protein" evidence="1">
    <location>
        <begin position="22"/>
        <end position="177"/>
    </location>
</feature>
<evidence type="ECO:0000313" key="2">
    <source>
        <dbReference type="EMBL" id="OJF92559.1"/>
    </source>
</evidence>
<feature type="signal peptide" evidence="1">
    <location>
        <begin position="1"/>
        <end position="21"/>
    </location>
</feature>
<dbReference type="OrthoDB" id="7916410at2"/>
<comment type="caution">
    <text evidence="2">The sequence shown here is derived from an EMBL/GenBank/DDBJ whole genome shotgun (WGS) entry which is preliminary data.</text>
</comment>
<accession>A0A657LPN2</accession>
<keyword evidence="3" id="KW-1185">Reference proteome</keyword>
<keyword evidence="1" id="KW-0732">Signal</keyword>
<sequence>MNKFFCLLLALSMTTHTAARADEPVDTVRVLLDMAAQNSADPINGRYIHQDYFSANMLLRFFSEDFTQKFAMALLKTNERRHELMIDWDPIVGGQDNCPLENITYGPATKSKSRIEITVAFEAKACFGDDSGGNNVSKVTFTLEREELMPGSPVYLIDDIAHPGEPSLKTTLVEIAK</sequence>
<organism evidence="2 3">
    <name type="scientific">Pararhizobium antarcticum</name>
    <dbReference type="NCBI Taxonomy" id="1798805"/>
    <lineage>
        <taxon>Bacteria</taxon>
        <taxon>Pseudomonadati</taxon>
        <taxon>Pseudomonadota</taxon>
        <taxon>Alphaproteobacteria</taxon>
        <taxon>Hyphomicrobiales</taxon>
        <taxon>Rhizobiaceae</taxon>
        <taxon>Rhizobium/Agrobacterium group</taxon>
        <taxon>Pararhizobium</taxon>
    </lineage>
</organism>